<comment type="caution">
    <text evidence="1">The sequence shown here is derived from an EMBL/GenBank/DDBJ whole genome shotgun (WGS) entry which is preliminary data.</text>
</comment>
<dbReference type="InterPro" id="IPR054233">
    <property type="entry name" value="DUF6958"/>
</dbReference>
<dbReference type="EMBL" id="JBGFTU010000018">
    <property type="protein sequence ID" value="MEZ0166107.1"/>
    <property type="molecule type" value="Genomic_DNA"/>
</dbReference>
<organism evidence="1 2">
    <name type="scientific">Kineococcus halophytocola</name>
    <dbReference type="NCBI Taxonomy" id="3234027"/>
    <lineage>
        <taxon>Bacteria</taxon>
        <taxon>Bacillati</taxon>
        <taxon>Actinomycetota</taxon>
        <taxon>Actinomycetes</taxon>
        <taxon>Kineosporiales</taxon>
        <taxon>Kineosporiaceae</taxon>
        <taxon>Kineococcus</taxon>
    </lineage>
</organism>
<dbReference type="RefSeq" id="WP_370442331.1">
    <property type="nucleotide sequence ID" value="NZ_JBGFTU010000018.1"/>
</dbReference>
<accession>A0ABV4H3E9</accession>
<evidence type="ECO:0000313" key="1">
    <source>
        <dbReference type="EMBL" id="MEZ0166107.1"/>
    </source>
</evidence>
<gene>
    <name evidence="1" type="ORF">AB2L27_15215</name>
</gene>
<protein>
    <submittedName>
        <fullName evidence="1">Uncharacterized protein</fullName>
    </submittedName>
</protein>
<reference evidence="1 2" key="1">
    <citation type="submission" date="2024-07" db="EMBL/GenBank/DDBJ databases">
        <authorList>
            <person name="Thanompreechachai J."/>
            <person name="Duangmal K."/>
        </authorList>
    </citation>
    <scope>NUCLEOTIDE SEQUENCE [LARGE SCALE GENOMIC DNA]</scope>
    <source>
        <strain evidence="1 2">LSe6-4</strain>
    </source>
</reference>
<proteinExistence type="predicted"/>
<name>A0ABV4H3E9_9ACTN</name>
<dbReference type="Pfam" id="PF22278">
    <property type="entry name" value="DUF6958"/>
    <property type="match status" value="1"/>
</dbReference>
<sequence>MARRRPDGGWEITDQAWATDEQDRARRRVRMLNGALVGGMEDWTLPVQQWELVRDVVLDVVDDADPEHGALLKTVVATAQERLGDHPAFPGGRLTNIVRYVKVDLEARRLVEVVPRSSPQRLRRPR</sequence>
<dbReference type="Proteomes" id="UP001565927">
    <property type="component" value="Unassembled WGS sequence"/>
</dbReference>
<evidence type="ECO:0000313" key="2">
    <source>
        <dbReference type="Proteomes" id="UP001565927"/>
    </source>
</evidence>
<keyword evidence="2" id="KW-1185">Reference proteome</keyword>